<name>A0ABT3Q5I2_9PROT</name>
<dbReference type="RefSeq" id="WP_166120227.1">
    <property type="nucleotide sequence ID" value="NZ_JAPIUX010000002.1"/>
</dbReference>
<organism evidence="2 3">
    <name type="scientific">Acetobacter farinalis</name>
    <dbReference type="NCBI Taxonomy" id="1260984"/>
    <lineage>
        <taxon>Bacteria</taxon>
        <taxon>Pseudomonadati</taxon>
        <taxon>Pseudomonadota</taxon>
        <taxon>Alphaproteobacteria</taxon>
        <taxon>Acetobacterales</taxon>
        <taxon>Acetobacteraceae</taxon>
        <taxon>Acetobacter</taxon>
    </lineage>
</organism>
<dbReference type="Pfam" id="PF04380">
    <property type="entry name" value="BMFP"/>
    <property type="match status" value="1"/>
</dbReference>
<feature type="coiled-coil region" evidence="1">
    <location>
        <begin position="59"/>
        <end position="86"/>
    </location>
</feature>
<gene>
    <name evidence="2" type="ORF">OQ252_03850</name>
</gene>
<protein>
    <submittedName>
        <fullName evidence="2">Accessory factor UbiK family protein</fullName>
    </submittedName>
</protein>
<dbReference type="InterPro" id="IPR007475">
    <property type="entry name" value="UbiK"/>
</dbReference>
<keyword evidence="3" id="KW-1185">Reference proteome</keyword>
<accession>A0ABT3Q5I2</accession>
<proteinExistence type="predicted"/>
<comment type="caution">
    <text evidence="2">The sequence shown here is derived from an EMBL/GenBank/DDBJ whole genome shotgun (WGS) entry which is preliminary data.</text>
</comment>
<evidence type="ECO:0000313" key="2">
    <source>
        <dbReference type="EMBL" id="MCX2560541.1"/>
    </source>
</evidence>
<evidence type="ECO:0000313" key="3">
    <source>
        <dbReference type="Proteomes" id="UP001526446"/>
    </source>
</evidence>
<dbReference type="Proteomes" id="UP001526446">
    <property type="component" value="Unassembled WGS sequence"/>
</dbReference>
<evidence type="ECO:0000256" key="1">
    <source>
        <dbReference type="SAM" id="Coils"/>
    </source>
</evidence>
<reference evidence="2 3" key="1">
    <citation type="submission" date="2022-11" db="EMBL/GenBank/DDBJ databases">
        <title>Genome sequencing of Acetobacter type strain.</title>
        <authorList>
            <person name="Heo J."/>
            <person name="Lee D."/>
            <person name="Han B.-H."/>
            <person name="Hong S.-B."/>
            <person name="Kwon S.-W."/>
        </authorList>
    </citation>
    <scope>NUCLEOTIDE SEQUENCE [LARGE SCALE GENOMIC DNA]</scope>
    <source>
        <strain evidence="2 3">KACC 21251</strain>
    </source>
</reference>
<dbReference type="EMBL" id="JAPIUX010000002">
    <property type="protein sequence ID" value="MCX2560541.1"/>
    <property type="molecule type" value="Genomic_DNA"/>
</dbReference>
<sequence>MSDKPRFFDDLAGVAGGALSALTGAKEELNAIVRSRVDEVLTSLQVVRREEFEVVRELAARARIGQEEAERRLAALEARVDALEQNSTHTHHHTHTS</sequence>
<keyword evidence="1" id="KW-0175">Coiled coil</keyword>